<sequence>MGTHQVTATWGKCTFDGPWTEQGRNPKAEGITHTPKERRSWPCTIEGPTGSLSQRNQLTDLVVQARRGVCWVSINGLAQRAKLGRYWRR</sequence>
<accession>A0AAU8BA01</accession>
<name>A0AAU8BA01_9CAUD</name>
<feature type="region of interest" description="Disordered" evidence="1">
    <location>
        <begin position="17"/>
        <end position="41"/>
    </location>
</feature>
<evidence type="ECO:0000313" key="2">
    <source>
        <dbReference type="EMBL" id="XCD08807.1"/>
    </source>
</evidence>
<proteinExistence type="predicted"/>
<protein>
    <submittedName>
        <fullName evidence="2">Uncharacterized protein</fullName>
    </submittedName>
</protein>
<reference evidence="2" key="1">
    <citation type="submission" date="2024-04" db="EMBL/GenBank/DDBJ databases">
        <authorList>
            <person name="Uskudar Guclu A."/>
            <person name="Ata Vural I."/>
        </authorList>
    </citation>
    <scope>NUCLEOTIDE SEQUENCE</scope>
</reference>
<dbReference type="EMBL" id="PP766722">
    <property type="protein sequence ID" value="XCD08807.1"/>
    <property type="molecule type" value="Genomic_DNA"/>
</dbReference>
<evidence type="ECO:0000256" key="1">
    <source>
        <dbReference type="SAM" id="MobiDB-lite"/>
    </source>
</evidence>
<organism evidence="2">
    <name type="scientific">Pseudomonas phage Baskent_P1_112</name>
    <dbReference type="NCBI Taxonomy" id="3145032"/>
    <lineage>
        <taxon>Viruses</taxon>
        <taxon>Duplodnaviria</taxon>
        <taxon>Heunggongvirae</taxon>
        <taxon>Uroviricota</taxon>
        <taxon>Caudoviricetes</taxon>
        <taxon>Bruynoghevirus</taxon>
    </lineage>
</organism>